<evidence type="ECO:0000256" key="5">
    <source>
        <dbReference type="RuleBase" id="RU362066"/>
    </source>
</evidence>
<dbReference type="InterPro" id="IPR040026">
    <property type="entry name" value="FliD"/>
</dbReference>
<evidence type="ECO:0000256" key="2">
    <source>
        <dbReference type="ARBA" id="ARBA00011255"/>
    </source>
</evidence>
<accession>A0A369BF15</accession>
<comment type="subcellular location">
    <subcellularLocation>
        <location evidence="5">Secreted</location>
    </subcellularLocation>
    <subcellularLocation>
        <location evidence="5">Bacterial flagellum</location>
    </subcellularLocation>
</comment>
<keyword evidence="8" id="KW-0969">Cilium</keyword>
<keyword evidence="9" id="KW-1185">Reference proteome</keyword>
<evidence type="ECO:0000256" key="3">
    <source>
        <dbReference type="ARBA" id="ARBA00023054"/>
    </source>
</evidence>
<dbReference type="Pfam" id="PF02465">
    <property type="entry name" value="FliD_N"/>
    <property type="match status" value="1"/>
</dbReference>
<reference evidence="8 9" key="1">
    <citation type="submission" date="2018-07" db="EMBL/GenBank/DDBJ databases">
        <title>Genomic Encyclopedia of Type Strains, Phase III (KMG-III): the genomes of soil and plant-associated and newly described type strains.</title>
        <authorList>
            <person name="Whitman W."/>
        </authorList>
    </citation>
    <scope>NUCLEOTIDE SEQUENCE [LARGE SCALE GENOMIC DNA]</scope>
    <source>
        <strain evidence="8 9">CECT 8333</strain>
    </source>
</reference>
<evidence type="ECO:0000259" key="7">
    <source>
        <dbReference type="Pfam" id="PF07195"/>
    </source>
</evidence>
<organism evidence="8 9">
    <name type="scientific">Fontibacillus phaseoli</name>
    <dbReference type="NCBI Taxonomy" id="1416533"/>
    <lineage>
        <taxon>Bacteria</taxon>
        <taxon>Bacillati</taxon>
        <taxon>Bacillota</taxon>
        <taxon>Bacilli</taxon>
        <taxon>Bacillales</taxon>
        <taxon>Paenibacillaceae</taxon>
        <taxon>Fontibacillus</taxon>
    </lineage>
</organism>
<dbReference type="Proteomes" id="UP000253090">
    <property type="component" value="Unassembled WGS sequence"/>
</dbReference>
<keyword evidence="5" id="KW-0964">Secreted</keyword>
<dbReference type="InterPro" id="IPR003481">
    <property type="entry name" value="FliD_N"/>
</dbReference>
<dbReference type="AlphaFoldDB" id="A0A369BF15"/>
<name>A0A369BF15_9BACL</name>
<dbReference type="GO" id="GO:0005576">
    <property type="term" value="C:extracellular region"/>
    <property type="evidence" value="ECO:0007669"/>
    <property type="project" value="UniProtKB-SubCell"/>
</dbReference>
<evidence type="ECO:0000313" key="8">
    <source>
        <dbReference type="EMBL" id="RCX19077.1"/>
    </source>
</evidence>
<protein>
    <recommendedName>
        <fullName evidence="5">Flagellar hook-associated protein 2</fullName>
        <shortName evidence="5">HAP2</shortName>
    </recommendedName>
    <alternativeName>
        <fullName evidence="5">Flagellar cap protein</fullName>
    </alternativeName>
</protein>
<keyword evidence="4 5" id="KW-0975">Bacterial flagellum</keyword>
<comment type="subunit">
    <text evidence="2 5">Homopentamer.</text>
</comment>
<sequence length="470" mass="50666">MSVSFSGLASGVNTTKYLEAIMAQEKLPLNRLEEKKEITKVYQNVFKSLNTKLLALKDAATALSDLGSFQMSKASTSDATKLTASAQSTAIAGEYSVVINSLAQKHVVASKSFDDSASYDSSGLPSQLSVNGETIDLSQLDLSGKTMGEALSVIAGKINSLEDAGVQAAVIQTSNGQKSLVLTSKDYGEANEIIFDTSASWGFTEKQEAKDAHLKVNGLDIYSSTNTVKDAIPGVTLTLSNTGASTVKVEQDVDGITSKVEAFVKAYNDIINTIKENTPKSTENEDGSLSLTLQGDPMLRSLRIQLGDMMNNIVGDSKGFKLLSDIGLEVDKGITSASLMTGNITFDKAKFKEKMLENPELVEKMFKSATAVKDDGTTEGIDGIATIFKNSMKEWTDSVDGIVTSKIKGYDSEISFLNEQIQSMSDRLDLKEASLKRKFVNMEVVMTQLNSQKDWITNQLSVLTKSLSSK</sequence>
<dbReference type="PANTHER" id="PTHR30288:SF0">
    <property type="entry name" value="FLAGELLAR HOOK-ASSOCIATED PROTEIN 2"/>
    <property type="match status" value="1"/>
</dbReference>
<dbReference type="EMBL" id="QPJW01000005">
    <property type="protein sequence ID" value="RCX19077.1"/>
    <property type="molecule type" value="Genomic_DNA"/>
</dbReference>
<evidence type="ECO:0000256" key="4">
    <source>
        <dbReference type="ARBA" id="ARBA00023143"/>
    </source>
</evidence>
<evidence type="ECO:0000313" key="9">
    <source>
        <dbReference type="Proteomes" id="UP000253090"/>
    </source>
</evidence>
<comment type="similarity">
    <text evidence="1 5">Belongs to the FliD family.</text>
</comment>
<keyword evidence="3" id="KW-0175">Coiled coil</keyword>
<dbReference type="GO" id="GO:0007155">
    <property type="term" value="P:cell adhesion"/>
    <property type="evidence" value="ECO:0007669"/>
    <property type="project" value="InterPro"/>
</dbReference>
<keyword evidence="8" id="KW-0966">Cell projection</keyword>
<comment type="function">
    <text evidence="5">Required for morphogenesis and for the elongation of the flagellar filament by facilitating polymerization of the flagellin monomers at the tip of growing filament. Forms a capping structure, which prevents flagellin subunits (transported through the central channel of the flagellum) from leaking out without polymerization at the distal end.</text>
</comment>
<feature type="domain" description="Flagellar hook-associated protein 2 N-terminal" evidence="6">
    <location>
        <begin position="10"/>
        <end position="106"/>
    </location>
</feature>
<dbReference type="OrthoDB" id="9776025at2"/>
<dbReference type="GO" id="GO:0071973">
    <property type="term" value="P:bacterial-type flagellum-dependent cell motility"/>
    <property type="evidence" value="ECO:0007669"/>
    <property type="project" value="TreeGrafter"/>
</dbReference>
<dbReference type="RefSeq" id="WP_114497229.1">
    <property type="nucleotide sequence ID" value="NZ_QPJW01000005.1"/>
</dbReference>
<evidence type="ECO:0000259" key="6">
    <source>
        <dbReference type="Pfam" id="PF02465"/>
    </source>
</evidence>
<dbReference type="PANTHER" id="PTHR30288">
    <property type="entry name" value="FLAGELLAR CAP/ASSEMBLY PROTEIN FLID"/>
    <property type="match status" value="1"/>
</dbReference>
<feature type="domain" description="Flagellar hook-associated protein 2 C-terminal" evidence="7">
    <location>
        <begin position="209"/>
        <end position="451"/>
    </location>
</feature>
<dbReference type="InterPro" id="IPR010809">
    <property type="entry name" value="FliD_C"/>
</dbReference>
<evidence type="ECO:0000256" key="1">
    <source>
        <dbReference type="ARBA" id="ARBA00009764"/>
    </source>
</evidence>
<dbReference type="GO" id="GO:0009421">
    <property type="term" value="C:bacterial-type flagellum filament cap"/>
    <property type="evidence" value="ECO:0007669"/>
    <property type="project" value="InterPro"/>
</dbReference>
<dbReference type="GO" id="GO:0009424">
    <property type="term" value="C:bacterial-type flagellum hook"/>
    <property type="evidence" value="ECO:0007669"/>
    <property type="project" value="UniProtKB-UniRule"/>
</dbReference>
<comment type="caution">
    <text evidence="8">The sequence shown here is derived from an EMBL/GenBank/DDBJ whole genome shotgun (WGS) entry which is preliminary data.</text>
</comment>
<proteinExistence type="inferred from homology"/>
<gene>
    <name evidence="8" type="ORF">DFP94_10593</name>
</gene>
<dbReference type="Pfam" id="PF07195">
    <property type="entry name" value="FliD_C"/>
    <property type="match status" value="1"/>
</dbReference>
<keyword evidence="8" id="KW-0282">Flagellum</keyword>